<evidence type="ECO:0008006" key="4">
    <source>
        <dbReference type="Google" id="ProtNLM"/>
    </source>
</evidence>
<dbReference type="Proteomes" id="UP000184330">
    <property type="component" value="Unassembled WGS sequence"/>
</dbReference>
<feature type="signal peptide" evidence="1">
    <location>
        <begin position="1"/>
        <end position="23"/>
    </location>
</feature>
<dbReference type="InterPro" id="IPR011057">
    <property type="entry name" value="Mss4-like_sf"/>
</dbReference>
<dbReference type="STRING" id="576137.A0A1L7WZ70"/>
<keyword evidence="3" id="KW-1185">Reference proteome</keyword>
<sequence>MASTSLAHLACLCGTIITPGTLLKDPEVPVGPQDTVKVNLHKYVLDTIDGGLTPLMLNLDDRQIPTWSAASQQSSNIPHDTILSLPRDSLKTLSPPKEDSYLQAKCHCGGVSLLVKRSNYTSNITADLPARYIPSDPAKWLSYFCACRSCRLSFGVSLTPWLLVLPDHVFNANFPTASDNTSSGNSDANLTTVTFGRLATEPGANTGLTLKHRWSSPDTVRSFCGKCGATISYWCEKRPDELDLAVGILRAEEGSMARRWLEWKWGQCSSTEESIDREICDSWVGSTEVMETTEVDRSGNR</sequence>
<evidence type="ECO:0000313" key="2">
    <source>
        <dbReference type="EMBL" id="CZR58068.1"/>
    </source>
</evidence>
<organism evidence="2 3">
    <name type="scientific">Phialocephala subalpina</name>
    <dbReference type="NCBI Taxonomy" id="576137"/>
    <lineage>
        <taxon>Eukaryota</taxon>
        <taxon>Fungi</taxon>
        <taxon>Dikarya</taxon>
        <taxon>Ascomycota</taxon>
        <taxon>Pezizomycotina</taxon>
        <taxon>Leotiomycetes</taxon>
        <taxon>Helotiales</taxon>
        <taxon>Mollisiaceae</taxon>
        <taxon>Phialocephala</taxon>
        <taxon>Phialocephala fortinii species complex</taxon>
    </lineage>
</organism>
<gene>
    <name evidence="2" type="ORF">PAC_07958</name>
</gene>
<accession>A0A1L7WZ70</accession>
<protein>
    <recommendedName>
        <fullName evidence="4">CENP-V/GFA domain-containing protein</fullName>
    </recommendedName>
</protein>
<dbReference type="OrthoDB" id="5422068at2759"/>
<evidence type="ECO:0000313" key="3">
    <source>
        <dbReference type="Proteomes" id="UP000184330"/>
    </source>
</evidence>
<dbReference type="Gene3D" id="2.170.150.70">
    <property type="match status" value="1"/>
</dbReference>
<name>A0A1L7WZ70_9HELO</name>
<keyword evidence="1" id="KW-0732">Signal</keyword>
<proteinExistence type="predicted"/>
<dbReference type="EMBL" id="FJOG01000011">
    <property type="protein sequence ID" value="CZR58068.1"/>
    <property type="molecule type" value="Genomic_DNA"/>
</dbReference>
<feature type="chain" id="PRO_5012092169" description="CENP-V/GFA domain-containing protein" evidence="1">
    <location>
        <begin position="24"/>
        <end position="301"/>
    </location>
</feature>
<dbReference type="AlphaFoldDB" id="A0A1L7WZ70"/>
<dbReference type="SUPFAM" id="SSF51316">
    <property type="entry name" value="Mss4-like"/>
    <property type="match status" value="1"/>
</dbReference>
<evidence type="ECO:0000256" key="1">
    <source>
        <dbReference type="SAM" id="SignalP"/>
    </source>
</evidence>
<reference evidence="2 3" key="1">
    <citation type="submission" date="2016-03" db="EMBL/GenBank/DDBJ databases">
        <authorList>
            <person name="Ploux O."/>
        </authorList>
    </citation>
    <scope>NUCLEOTIDE SEQUENCE [LARGE SCALE GENOMIC DNA]</scope>
    <source>
        <strain evidence="2 3">UAMH 11012</strain>
    </source>
</reference>